<proteinExistence type="predicted"/>
<protein>
    <submittedName>
        <fullName evidence="1">SHOCT domain-containing protein</fullName>
    </submittedName>
</protein>
<organism evidence="1 2">
    <name type="scientific">Zoogloea oleivorans</name>
    <dbReference type="NCBI Taxonomy" id="1552750"/>
    <lineage>
        <taxon>Bacteria</taxon>
        <taxon>Pseudomonadati</taxon>
        <taxon>Pseudomonadota</taxon>
        <taxon>Betaproteobacteria</taxon>
        <taxon>Rhodocyclales</taxon>
        <taxon>Zoogloeaceae</taxon>
        <taxon>Zoogloea</taxon>
    </lineage>
</organism>
<reference evidence="1 2" key="1">
    <citation type="submission" date="2019-01" db="EMBL/GenBank/DDBJ databases">
        <title>Zoogloea oleivorans genome sequencing and assembly.</title>
        <authorList>
            <person name="Tancsics A."/>
            <person name="Farkas M."/>
            <person name="Kriszt B."/>
            <person name="Maroti G."/>
            <person name="Horvath B."/>
        </authorList>
    </citation>
    <scope>NUCLEOTIDE SEQUENCE [LARGE SCALE GENOMIC DNA]</scope>
    <source>
        <strain evidence="1 2">Buc</strain>
    </source>
</reference>
<accession>A0A6C2CQ76</accession>
<dbReference type="EMBL" id="SDKK01000011">
    <property type="protein sequence ID" value="TYC56240.1"/>
    <property type="molecule type" value="Genomic_DNA"/>
</dbReference>
<comment type="caution">
    <text evidence="1">The sequence shown here is derived from an EMBL/GenBank/DDBJ whole genome shotgun (WGS) entry which is preliminary data.</text>
</comment>
<sequence length="175" mass="18398">MSTIEDIAAKHGFSADAGRSAYASLQSGGFSQAQFSHPELGGMGQWMSGGMMMIGDMFNEGLKWRVGALLSELSQHREPQPAAAPAGNNWGFTQSANWWPDELGSPSSSGSQNDMAYAFFPNSGKLLVKLSGDVFSFDTGNLSIYGVQQQQGGGIASVVLNTSNGPMGLLGLNRA</sequence>
<dbReference type="RefSeq" id="WP_148579534.1">
    <property type="nucleotide sequence ID" value="NZ_JAVEUW010000013.1"/>
</dbReference>
<gene>
    <name evidence="1" type="ORF">ETQ85_13155</name>
</gene>
<dbReference type="Proteomes" id="UP000389128">
    <property type="component" value="Unassembled WGS sequence"/>
</dbReference>
<dbReference type="OrthoDB" id="1778949at2"/>
<evidence type="ECO:0000313" key="2">
    <source>
        <dbReference type="Proteomes" id="UP000389128"/>
    </source>
</evidence>
<keyword evidence="2" id="KW-1185">Reference proteome</keyword>
<evidence type="ECO:0000313" key="1">
    <source>
        <dbReference type="EMBL" id="TYC56240.1"/>
    </source>
</evidence>
<dbReference type="AlphaFoldDB" id="A0A6C2CQ76"/>
<name>A0A6C2CQ76_9RHOO</name>